<dbReference type="Proteomes" id="UP001201985">
    <property type="component" value="Unassembled WGS sequence"/>
</dbReference>
<evidence type="ECO:0000256" key="4">
    <source>
        <dbReference type="ARBA" id="ARBA00023136"/>
    </source>
</evidence>
<feature type="transmembrane region" description="Helical" evidence="5">
    <location>
        <begin position="200"/>
        <end position="221"/>
    </location>
</feature>
<keyword evidence="8" id="KW-1185">Reference proteome</keyword>
<organism evidence="7 8">
    <name type="scientific">Teichococcus vastitatis</name>
    <dbReference type="NCBI Taxonomy" id="2307076"/>
    <lineage>
        <taxon>Bacteria</taxon>
        <taxon>Pseudomonadati</taxon>
        <taxon>Pseudomonadota</taxon>
        <taxon>Alphaproteobacteria</taxon>
        <taxon>Acetobacterales</taxon>
        <taxon>Roseomonadaceae</taxon>
        <taxon>Roseomonas</taxon>
    </lineage>
</organism>
<dbReference type="EMBL" id="JALBUU010000004">
    <property type="protein sequence ID" value="MCI0754334.1"/>
    <property type="molecule type" value="Genomic_DNA"/>
</dbReference>
<evidence type="ECO:0000256" key="1">
    <source>
        <dbReference type="ARBA" id="ARBA00004141"/>
    </source>
</evidence>
<evidence type="ECO:0000256" key="5">
    <source>
        <dbReference type="SAM" id="Phobius"/>
    </source>
</evidence>
<keyword evidence="2 5" id="KW-0812">Transmembrane</keyword>
<comment type="caution">
    <text evidence="7">The sequence shown here is derived from an EMBL/GenBank/DDBJ whole genome shotgun (WGS) entry which is preliminary data.</text>
</comment>
<evidence type="ECO:0000256" key="3">
    <source>
        <dbReference type="ARBA" id="ARBA00022989"/>
    </source>
</evidence>
<proteinExistence type="predicted"/>
<keyword evidence="4 5" id="KW-0472">Membrane</keyword>
<evidence type="ECO:0000313" key="8">
    <source>
        <dbReference type="Proteomes" id="UP001201985"/>
    </source>
</evidence>
<protein>
    <submittedName>
        <fullName evidence="7">NnrU family protein</fullName>
    </submittedName>
</protein>
<evidence type="ECO:0000256" key="2">
    <source>
        <dbReference type="ARBA" id="ARBA00022692"/>
    </source>
</evidence>
<keyword evidence="3 5" id="KW-1133">Transmembrane helix</keyword>
<dbReference type="Pfam" id="PF07298">
    <property type="entry name" value="NnrU"/>
    <property type="match status" value="1"/>
</dbReference>
<evidence type="ECO:0000259" key="6">
    <source>
        <dbReference type="Pfam" id="PF07298"/>
    </source>
</evidence>
<dbReference type="InterPro" id="IPR009915">
    <property type="entry name" value="NnrU_dom"/>
</dbReference>
<feature type="transmembrane region" description="Helical" evidence="5">
    <location>
        <begin position="70"/>
        <end position="89"/>
    </location>
</feature>
<sequence>MQGQLVLVSAALFWVALHAGLAGSPLRWRLVGRLGENGFRGLFSLLSALGLTWLIMAYRSVPTVPLWNGAPALHGLAVAGMLPVFLLFAGSLTRPNPTAAGGETRLPGNPQGMQRITRHPMLNAFALWAALHLLANGDSASVIFFGSILATALLGMPSIDRKLAHRRLREWAALRDRTSALPFGAILAGRNRLVLREIGVLTPGLGLLGWILLLLAHPWLFGVPALPG</sequence>
<comment type="subcellular location">
    <subcellularLocation>
        <location evidence="1">Membrane</location>
        <topology evidence="1">Multi-pass membrane protein</topology>
    </subcellularLocation>
</comment>
<reference evidence="7 8" key="1">
    <citation type="submission" date="2022-03" db="EMBL/GenBank/DDBJ databases">
        <title>Complete genome analysis of Roseomonas KG 17.1 : a prolific producer of plant growth promoters.</title>
        <authorList>
            <person name="Saadouli I."/>
            <person name="Najjari A."/>
            <person name="Mosbah A."/>
            <person name="Ouzari H.I."/>
        </authorList>
    </citation>
    <scope>NUCLEOTIDE SEQUENCE [LARGE SCALE GENOMIC DNA]</scope>
    <source>
        <strain evidence="7 8">KG17-1</strain>
    </source>
</reference>
<gene>
    <name evidence="7" type="ORF">MON41_11270</name>
</gene>
<feature type="transmembrane region" description="Helical" evidence="5">
    <location>
        <begin position="38"/>
        <end position="58"/>
    </location>
</feature>
<accession>A0ABS9W4Y8</accession>
<dbReference type="PANTHER" id="PTHR35988">
    <property type="entry name" value="15-CIS-ZETA-CAROTENE ISOMERASE, CHLOROPLASTIC"/>
    <property type="match status" value="1"/>
</dbReference>
<feature type="transmembrane region" description="Helical" evidence="5">
    <location>
        <begin position="140"/>
        <end position="159"/>
    </location>
</feature>
<dbReference type="RefSeq" id="WP_241792934.1">
    <property type="nucleotide sequence ID" value="NZ_JALBUU010000004.1"/>
</dbReference>
<evidence type="ECO:0000313" key="7">
    <source>
        <dbReference type="EMBL" id="MCI0754334.1"/>
    </source>
</evidence>
<feature type="domain" description="NnrU" evidence="6">
    <location>
        <begin position="6"/>
        <end position="224"/>
    </location>
</feature>
<name>A0ABS9W4Y8_9PROT</name>
<dbReference type="PANTHER" id="PTHR35988:SF2">
    <property type="entry name" value="15-CIS-ZETA-CAROTENE ISOMERASE, CHLOROPLASTIC"/>
    <property type="match status" value="1"/>
</dbReference>